<proteinExistence type="predicted"/>
<comment type="caution">
    <text evidence="2">The sequence shown here is derived from an EMBL/GenBank/DDBJ whole genome shotgun (WGS) entry which is preliminary data.</text>
</comment>
<name>A0A250X333_9CHLO</name>
<evidence type="ECO:0000256" key="1">
    <source>
        <dbReference type="SAM" id="MobiDB-lite"/>
    </source>
</evidence>
<accession>A0A250X333</accession>
<gene>
    <name evidence="2" type="ORF">CEUSTIGMA_g4937.t1</name>
</gene>
<dbReference type="Proteomes" id="UP000232323">
    <property type="component" value="Unassembled WGS sequence"/>
</dbReference>
<keyword evidence="3" id="KW-1185">Reference proteome</keyword>
<evidence type="ECO:0000313" key="2">
    <source>
        <dbReference type="EMBL" id="GAX77493.1"/>
    </source>
</evidence>
<protein>
    <submittedName>
        <fullName evidence="2">Uncharacterized protein</fullName>
    </submittedName>
</protein>
<evidence type="ECO:0000313" key="3">
    <source>
        <dbReference type="Proteomes" id="UP000232323"/>
    </source>
</evidence>
<organism evidence="2 3">
    <name type="scientific">Chlamydomonas eustigma</name>
    <dbReference type="NCBI Taxonomy" id="1157962"/>
    <lineage>
        <taxon>Eukaryota</taxon>
        <taxon>Viridiplantae</taxon>
        <taxon>Chlorophyta</taxon>
        <taxon>core chlorophytes</taxon>
        <taxon>Chlorophyceae</taxon>
        <taxon>CS clade</taxon>
        <taxon>Chlamydomonadales</taxon>
        <taxon>Chlamydomonadaceae</taxon>
        <taxon>Chlamydomonas</taxon>
    </lineage>
</organism>
<feature type="region of interest" description="Disordered" evidence="1">
    <location>
        <begin position="282"/>
        <end position="311"/>
    </location>
</feature>
<dbReference type="EMBL" id="BEGY01000025">
    <property type="protein sequence ID" value="GAX77493.1"/>
    <property type="molecule type" value="Genomic_DNA"/>
</dbReference>
<reference evidence="2 3" key="1">
    <citation type="submission" date="2017-08" db="EMBL/GenBank/DDBJ databases">
        <title>Acidophilic green algal genome provides insights into adaptation to an acidic environment.</title>
        <authorList>
            <person name="Hirooka S."/>
            <person name="Hirose Y."/>
            <person name="Kanesaki Y."/>
            <person name="Higuchi S."/>
            <person name="Fujiwara T."/>
            <person name="Onuma R."/>
            <person name="Era A."/>
            <person name="Ohbayashi R."/>
            <person name="Uzuka A."/>
            <person name="Nozaki H."/>
            <person name="Yoshikawa H."/>
            <person name="Miyagishima S.Y."/>
        </authorList>
    </citation>
    <scope>NUCLEOTIDE SEQUENCE [LARGE SCALE GENOMIC DNA]</scope>
    <source>
        <strain evidence="2 3">NIES-2499</strain>
    </source>
</reference>
<dbReference type="AlphaFoldDB" id="A0A250X333"/>
<sequence>MPEFCSRDFDKCSSHYGMESNGRFWSSTLRFDMLAHETCDESATTAEGFQVFCQVAVSCKAAKGQMESSVTDRGSRQLPQNHNISQCPLYFYKQMTPYSISKKIQQAIQRFPFYMFGLQLVNSLWDRSNDEGELASLCVFKQACNLLLPDGTNVTNSLCPDLIIIHVFFWQCKSCEAEELLLPPSFETSLISENLKLCLESLRSRTQGAFGTCKTVQRLDFCIPSISSSAVKIIRKAQNLQLLPFACSVLSCGTSELEEAMRSRLGSMAVKYITTSATSRQKVRQKTHETSLDCTQRQDVGVEDQEPTSDQYTKRIRSKESPQFGMPCNIAAVEAFESQVSYEESVQYESCGAFSSLDRKVMCAGGQVGAIDKANGAYTSAVSGASHSHHNEDYWFF</sequence>